<dbReference type="OrthoDB" id="550575at2759"/>
<dbReference type="InterPro" id="IPR000504">
    <property type="entry name" value="RRM_dom"/>
</dbReference>
<gene>
    <name evidence="4" type="ORF">OS493_004381</name>
</gene>
<dbReference type="InterPro" id="IPR035979">
    <property type="entry name" value="RBD_domain_sf"/>
</dbReference>
<dbReference type="InterPro" id="IPR052462">
    <property type="entry name" value="SLIRP/GR-RBP-like"/>
</dbReference>
<dbReference type="SMART" id="SM00360">
    <property type="entry name" value="RRM"/>
    <property type="match status" value="1"/>
</dbReference>
<name>A0A9X0D4U6_9CNID</name>
<reference evidence="4" key="1">
    <citation type="submission" date="2023-01" db="EMBL/GenBank/DDBJ databases">
        <title>Genome assembly of the deep-sea coral Lophelia pertusa.</title>
        <authorList>
            <person name="Herrera S."/>
            <person name="Cordes E."/>
        </authorList>
    </citation>
    <scope>NUCLEOTIDE SEQUENCE</scope>
    <source>
        <strain evidence="4">USNM1676648</strain>
        <tissue evidence="4">Polyp</tissue>
    </source>
</reference>
<dbReference type="Pfam" id="PF00076">
    <property type="entry name" value="RRM_1"/>
    <property type="match status" value="1"/>
</dbReference>
<dbReference type="PANTHER" id="PTHR48027">
    <property type="entry name" value="HETEROGENEOUS NUCLEAR RIBONUCLEOPROTEIN 87F-RELATED"/>
    <property type="match status" value="1"/>
</dbReference>
<keyword evidence="5" id="KW-1185">Reference proteome</keyword>
<evidence type="ECO:0000313" key="4">
    <source>
        <dbReference type="EMBL" id="KAJ7387387.1"/>
    </source>
</evidence>
<dbReference type="AlphaFoldDB" id="A0A9X0D4U6"/>
<feature type="domain" description="RRM" evidence="3">
    <location>
        <begin position="41"/>
        <end position="92"/>
    </location>
</feature>
<protein>
    <recommendedName>
        <fullName evidence="3">RRM domain-containing protein</fullName>
    </recommendedName>
</protein>
<accession>A0A9X0D4U6</accession>
<dbReference type="PROSITE" id="PS50102">
    <property type="entry name" value="RRM"/>
    <property type="match status" value="1"/>
</dbReference>
<dbReference type="InterPro" id="IPR012677">
    <property type="entry name" value="Nucleotide-bd_a/b_plait_sf"/>
</dbReference>
<evidence type="ECO:0000256" key="1">
    <source>
        <dbReference type="ARBA" id="ARBA00022884"/>
    </source>
</evidence>
<evidence type="ECO:0000313" key="5">
    <source>
        <dbReference type="Proteomes" id="UP001163046"/>
    </source>
</evidence>
<dbReference type="Gene3D" id="3.30.70.330">
    <property type="match status" value="1"/>
</dbReference>
<evidence type="ECO:0000256" key="2">
    <source>
        <dbReference type="PROSITE-ProRule" id="PRU00176"/>
    </source>
</evidence>
<dbReference type="GO" id="GO:0003723">
    <property type="term" value="F:RNA binding"/>
    <property type="evidence" value="ECO:0007669"/>
    <property type="project" value="UniProtKB-UniRule"/>
</dbReference>
<evidence type="ECO:0000259" key="3">
    <source>
        <dbReference type="PROSITE" id="PS50102"/>
    </source>
</evidence>
<dbReference type="Proteomes" id="UP001163046">
    <property type="component" value="Unassembled WGS sequence"/>
</dbReference>
<proteinExistence type="predicted"/>
<keyword evidence="1 2" id="KW-0694">RNA-binding</keyword>
<organism evidence="4 5">
    <name type="scientific">Desmophyllum pertusum</name>
    <dbReference type="NCBI Taxonomy" id="174260"/>
    <lineage>
        <taxon>Eukaryota</taxon>
        <taxon>Metazoa</taxon>
        <taxon>Cnidaria</taxon>
        <taxon>Anthozoa</taxon>
        <taxon>Hexacorallia</taxon>
        <taxon>Scleractinia</taxon>
        <taxon>Caryophylliina</taxon>
        <taxon>Caryophylliidae</taxon>
        <taxon>Desmophyllum</taxon>
    </lineage>
</organism>
<dbReference type="SUPFAM" id="SSF54928">
    <property type="entry name" value="RNA-binding domain, RBD"/>
    <property type="match status" value="1"/>
</dbReference>
<sequence length="190" mass="22021">MSKQSPNLQKLKALHHQKHPGALLQKAEEFCRKLVWLPASAKVFVGNISYRLKSRELKEFFGCFGKVICAQIITDRIKKRSRGFGFVTFSNEWKHKKPRILQMRKELWKEDAYFFSSLSHESCSPEKRRKGAKSFIYEPTLQEALECYNKNGGNNKGSGDEAMEDEYAESVYVHVETKLLTKETNKINII</sequence>
<dbReference type="EMBL" id="MU825874">
    <property type="protein sequence ID" value="KAJ7387387.1"/>
    <property type="molecule type" value="Genomic_DNA"/>
</dbReference>
<comment type="caution">
    <text evidence="4">The sequence shown here is derived from an EMBL/GenBank/DDBJ whole genome shotgun (WGS) entry which is preliminary data.</text>
</comment>